<organism evidence="1 2">
    <name type="scientific">Salinicola corii</name>
    <dbReference type="NCBI Taxonomy" id="2606937"/>
    <lineage>
        <taxon>Bacteria</taxon>
        <taxon>Pseudomonadati</taxon>
        <taxon>Pseudomonadota</taxon>
        <taxon>Gammaproteobacteria</taxon>
        <taxon>Oceanospirillales</taxon>
        <taxon>Halomonadaceae</taxon>
        <taxon>Salinicola</taxon>
    </lineage>
</organism>
<protein>
    <submittedName>
        <fullName evidence="1">Uncharacterized protein</fullName>
    </submittedName>
</protein>
<reference evidence="1 2" key="1">
    <citation type="submission" date="2019-08" db="EMBL/GenBank/DDBJ databases">
        <title>Bioinformatics analysis of the strain L3 and L5.</title>
        <authorList>
            <person name="Li X."/>
        </authorList>
    </citation>
    <scope>NUCLEOTIDE SEQUENCE [LARGE SCALE GENOMIC DNA]</scope>
    <source>
        <strain evidence="1 2">L3</strain>
    </source>
</reference>
<evidence type="ECO:0000313" key="1">
    <source>
        <dbReference type="EMBL" id="KAA0016646.1"/>
    </source>
</evidence>
<dbReference type="EMBL" id="VTPX01000010">
    <property type="protein sequence ID" value="KAA0016646.1"/>
    <property type="molecule type" value="Genomic_DNA"/>
</dbReference>
<dbReference type="RefSeq" id="WP_149436447.1">
    <property type="nucleotide sequence ID" value="NZ_VTPX01000010.1"/>
</dbReference>
<evidence type="ECO:0000313" key="2">
    <source>
        <dbReference type="Proteomes" id="UP000466024"/>
    </source>
</evidence>
<dbReference type="AlphaFoldDB" id="A0A640W904"/>
<comment type="caution">
    <text evidence="1">The sequence shown here is derived from an EMBL/GenBank/DDBJ whole genome shotgun (WGS) entry which is preliminary data.</text>
</comment>
<keyword evidence="2" id="KW-1185">Reference proteome</keyword>
<accession>A0A640W904</accession>
<gene>
    <name evidence="1" type="ORF">F0A16_16350</name>
</gene>
<dbReference type="Proteomes" id="UP000466024">
    <property type="component" value="Unassembled WGS sequence"/>
</dbReference>
<name>A0A640W904_9GAMM</name>
<sequence length="103" mass="11129">MRAAQPNPDQAIADALARVKAGVDPSMIELPDIVVFPRLIPAMPATARKARGTGTLLGRPGPRFVKRGHQVRYRLSDVYEWLESSESYASTAEAAMHRAAAAS</sequence>
<proteinExistence type="predicted"/>